<dbReference type="PANTHER" id="PTHR40472">
    <property type="entry name" value="RICIN B-TYPE LECTIN DOMAIN-CONTAINING PROTEIN"/>
    <property type="match status" value="1"/>
</dbReference>
<dbReference type="RefSeq" id="XP_045574382.1">
    <property type="nucleotide sequence ID" value="XM_045718426.1"/>
</dbReference>
<dbReference type="PANTHER" id="PTHR40472:SF8">
    <property type="entry name" value="RAPUNZEL 2"/>
    <property type="match status" value="1"/>
</dbReference>
<evidence type="ECO:0000313" key="3">
    <source>
        <dbReference type="RefSeq" id="XP_045574382.1"/>
    </source>
</evidence>
<accession>A0A1S3RVC6</accession>
<reference evidence="3" key="1">
    <citation type="submission" date="2025-08" db="UniProtKB">
        <authorList>
            <consortium name="RefSeq"/>
        </authorList>
    </citation>
    <scope>IDENTIFICATION</scope>
</reference>
<feature type="compositionally biased region" description="Low complexity" evidence="1">
    <location>
        <begin position="17"/>
        <end position="44"/>
    </location>
</feature>
<dbReference type="GeneTree" id="ENSGT00940000165143"/>
<evidence type="ECO:0000313" key="2">
    <source>
        <dbReference type="Proteomes" id="UP001652741"/>
    </source>
</evidence>
<sequence>MARRTGQGPQMDVKAASSETTEPQYQTTTTITSTTTTTTTEPQLPRVLLQNQKAETATDLTQDDSEVVCAAAAMDKETVVIILQGMEKVSSFAATINPLFNIVTAVVKVTKDLVAKDLTQDLDTQQLGHIHAKLESISKTNQQILNQIHLNEVNEKYSKYEEYIKHQYTALNTMVKQFKNDPEGRERYMKDFQEVYERDKDTLALDTYYSSVINENKTFEQRGLLEVYLEHYKQNRDVMEKKCSQLANVFRMGLMTLMAYTVVTEDDEAEVREKWAPRVEKIQAKMDEALAQCEGN</sequence>
<dbReference type="Proteomes" id="UP001652741">
    <property type="component" value="Chromosome ssa05"/>
</dbReference>
<organism evidence="2 3">
    <name type="scientific">Salmo salar</name>
    <name type="common">Atlantic salmon</name>
    <dbReference type="NCBI Taxonomy" id="8030"/>
    <lineage>
        <taxon>Eukaryota</taxon>
        <taxon>Metazoa</taxon>
        <taxon>Chordata</taxon>
        <taxon>Craniata</taxon>
        <taxon>Vertebrata</taxon>
        <taxon>Euteleostomi</taxon>
        <taxon>Actinopterygii</taxon>
        <taxon>Neopterygii</taxon>
        <taxon>Teleostei</taxon>
        <taxon>Protacanthopterygii</taxon>
        <taxon>Salmoniformes</taxon>
        <taxon>Salmonidae</taxon>
        <taxon>Salmoninae</taxon>
        <taxon>Salmo</taxon>
    </lineage>
</organism>
<feature type="region of interest" description="Disordered" evidence="1">
    <location>
        <begin position="1"/>
        <end position="44"/>
    </location>
</feature>
<dbReference type="KEGG" id="sasa:106605296"/>
<protein>
    <submittedName>
        <fullName evidence="3">Uncharacterized protein isoform X1</fullName>
    </submittedName>
</protein>
<dbReference type="GeneID" id="106605297"/>
<keyword evidence="2" id="KW-1185">Reference proteome</keyword>
<evidence type="ECO:0000256" key="1">
    <source>
        <dbReference type="SAM" id="MobiDB-lite"/>
    </source>
</evidence>
<dbReference type="InterPro" id="IPR039051">
    <property type="entry name" value="SE-CTX-like"/>
</dbReference>
<name>A0A1S3RVC6_SALSA</name>
<gene>
    <name evidence="3" type="primary">LOC106605297</name>
</gene>
<proteinExistence type="predicted"/>
<dbReference type="AlphaFoldDB" id="A0A1S3RVC6"/>